<sequence>MAFGRSHRDPYANSLGQLIEKATFAGMQTEDWGQFMHICDIINTTHDGPKDAVKALKKRISKNYNHKEIQLTLSVMRAQLLSRVQLFAAPWTVAHQAPLSMEFSRQEYWTGLPFPPLG</sequence>
<name>A0AC11DBT5_SHEEP</name>
<reference evidence="1" key="3">
    <citation type="submission" date="2025-09" db="UniProtKB">
        <authorList>
            <consortium name="Ensembl"/>
        </authorList>
    </citation>
    <scope>IDENTIFICATION</scope>
</reference>
<reference evidence="1" key="2">
    <citation type="submission" date="2025-08" db="UniProtKB">
        <authorList>
            <consortium name="Ensembl"/>
        </authorList>
    </citation>
    <scope>IDENTIFICATION</scope>
</reference>
<organism evidence="1">
    <name type="scientific">Ovis aries</name>
    <name type="common">Sheep</name>
    <dbReference type="NCBI Taxonomy" id="9940"/>
    <lineage>
        <taxon>Eukaryota</taxon>
        <taxon>Metazoa</taxon>
        <taxon>Chordata</taxon>
        <taxon>Craniata</taxon>
        <taxon>Vertebrata</taxon>
        <taxon>Euteleostomi</taxon>
        <taxon>Mammalia</taxon>
        <taxon>Eutheria</taxon>
        <taxon>Laurasiatheria</taxon>
        <taxon>Artiodactyla</taxon>
        <taxon>Ruminantia</taxon>
        <taxon>Pecora</taxon>
        <taxon>Bovidae</taxon>
        <taxon>Caprinae</taxon>
        <taxon>Ovis</taxon>
    </lineage>
</organism>
<reference evidence="1" key="1">
    <citation type="submission" date="2020-11" db="EMBL/GenBank/DDBJ databases">
        <authorList>
            <person name="Davenport K.M."/>
            <person name="Bickhart D.M."/>
            <person name="Smith T.P.L."/>
            <person name="Murdoch B.M."/>
            <person name="Rosen B.D."/>
        </authorList>
    </citation>
    <scope>NUCLEOTIDE SEQUENCE [LARGE SCALE GENOMIC DNA]</scope>
    <source>
        <strain evidence="1">OAR_USU_Benz2616</strain>
    </source>
</reference>
<dbReference type="Ensembl" id="ENSOART00020081871.1">
    <property type="protein sequence ID" value="ENSOARP00020041243.1"/>
    <property type="gene ID" value="ENSOARG00020020941.2"/>
</dbReference>
<proteinExistence type="predicted"/>
<gene>
    <name evidence="1" type="primary">TOM1L1</name>
</gene>
<evidence type="ECO:0000313" key="1">
    <source>
        <dbReference type="Ensembl" id="ENSOARP00020041243.1"/>
    </source>
</evidence>
<protein>
    <submittedName>
        <fullName evidence="1">Target of myb1 like 1 membrane trafficking protein</fullName>
    </submittedName>
</protein>
<accession>A0AC11DBT5</accession>